<dbReference type="Proteomes" id="UP001342631">
    <property type="component" value="Unassembled WGS sequence"/>
</dbReference>
<name>A0ABQ6R5E1_9BACT</name>
<comment type="caution">
    <text evidence="1">The sequence shown here is derived from an EMBL/GenBank/DDBJ whole genome shotgun (WGS) entry which is preliminary data.</text>
</comment>
<organism evidence="1 2">
    <name type="scientific">Corallococcus caeni</name>
    <dbReference type="NCBI Taxonomy" id="3082388"/>
    <lineage>
        <taxon>Bacteria</taxon>
        <taxon>Pseudomonadati</taxon>
        <taxon>Myxococcota</taxon>
        <taxon>Myxococcia</taxon>
        <taxon>Myxococcales</taxon>
        <taxon>Cystobacterineae</taxon>
        <taxon>Myxococcaceae</taxon>
        <taxon>Corallococcus</taxon>
    </lineage>
</organism>
<dbReference type="EMBL" id="BTTX01000010">
    <property type="protein sequence ID" value="GMU11114.1"/>
    <property type="molecule type" value="Genomic_DNA"/>
</dbReference>
<keyword evidence="2" id="KW-1185">Reference proteome</keyword>
<sequence>MPTPEPREVRRVKTVTYERSGRTNTGAQALRVEGLKHLRVLEQGEPVVERDLTQEEIRRLGPMLETLQREPEPATLVPQAGGPDGLAVTLAFEDEETPRLRLATERLPAKGAGGGYDRLLAELDALLTAELHARAPRHAHAVLPHQLRHDE</sequence>
<proteinExistence type="predicted"/>
<evidence type="ECO:0000313" key="1">
    <source>
        <dbReference type="EMBL" id="GMU11114.1"/>
    </source>
</evidence>
<accession>A0ABQ6R5E1</accession>
<gene>
    <name evidence="1" type="ORF">ASNO1_73680</name>
</gene>
<evidence type="ECO:0000313" key="2">
    <source>
        <dbReference type="Proteomes" id="UP001342631"/>
    </source>
</evidence>
<protein>
    <submittedName>
        <fullName evidence="1">Uncharacterized protein</fullName>
    </submittedName>
</protein>
<reference evidence="1 2" key="1">
    <citation type="journal article" date="2024" name="Arch. Microbiol.">
        <title>Corallococcus caeni sp. nov., a novel myxobacterium isolated from activated sludge.</title>
        <authorList>
            <person name="Tomita S."/>
            <person name="Nakai R."/>
            <person name="Kuroda K."/>
            <person name="Kurashita H."/>
            <person name="Hatamoto M."/>
            <person name="Yamaguchi T."/>
            <person name="Narihiro T."/>
        </authorList>
    </citation>
    <scope>NUCLEOTIDE SEQUENCE [LARGE SCALE GENOMIC DNA]</scope>
    <source>
        <strain evidence="1 2">NO1</strain>
    </source>
</reference>